<dbReference type="AlphaFoldDB" id="A0A497EUQ3"/>
<dbReference type="Proteomes" id="UP000268446">
    <property type="component" value="Unassembled WGS sequence"/>
</dbReference>
<comment type="caution">
    <text evidence="4">The sequence shown here is derived from an EMBL/GenBank/DDBJ whole genome shotgun (WGS) entry which is preliminary data.</text>
</comment>
<dbReference type="Pfam" id="PF01058">
    <property type="entry name" value="Oxidored_q6"/>
    <property type="match status" value="1"/>
</dbReference>
<keyword evidence="2" id="KW-0472">Membrane</keyword>
<keyword evidence="1" id="KW-0560">Oxidoreductase</keyword>
<name>A0A497EUQ3_9CREN</name>
<keyword evidence="2" id="KW-0812">Transmembrane</keyword>
<dbReference type="InterPro" id="IPR051349">
    <property type="entry name" value="Hydrogenase_assoc-protein"/>
</dbReference>
<keyword evidence="2" id="KW-1133">Transmembrane helix</keyword>
<dbReference type="InterPro" id="IPR037024">
    <property type="entry name" value="NiFe_Hase_small_N_sf"/>
</dbReference>
<feature type="transmembrane region" description="Helical" evidence="2">
    <location>
        <begin position="80"/>
        <end position="100"/>
    </location>
</feature>
<dbReference type="EMBL" id="QMQZ01000076">
    <property type="protein sequence ID" value="RLE51123.1"/>
    <property type="molecule type" value="Genomic_DNA"/>
</dbReference>
<gene>
    <name evidence="4" type="ORF">DRJ20_02575</name>
</gene>
<organism evidence="4 5">
    <name type="scientific">Thermoproteota archaeon</name>
    <dbReference type="NCBI Taxonomy" id="2056631"/>
    <lineage>
        <taxon>Archaea</taxon>
        <taxon>Thermoproteota</taxon>
    </lineage>
</organism>
<protein>
    <submittedName>
        <fullName evidence="4">F420-nonreducing hydrogenase</fullName>
    </submittedName>
</protein>
<dbReference type="PANTHER" id="PTHR42845">
    <property type="entry name" value="COENZYME F420-REDUCING HYDROGENASE, GAMMA SUBUNIT"/>
    <property type="match status" value="1"/>
</dbReference>
<reference evidence="4 5" key="1">
    <citation type="submission" date="2018-06" db="EMBL/GenBank/DDBJ databases">
        <title>Extensive metabolic versatility and redundancy in microbially diverse, dynamic hydrothermal sediments.</title>
        <authorList>
            <person name="Dombrowski N."/>
            <person name="Teske A."/>
            <person name="Baker B.J."/>
        </authorList>
    </citation>
    <scope>NUCLEOTIDE SEQUENCE [LARGE SCALE GENOMIC DNA]</scope>
    <source>
        <strain evidence="4">B29_G17</strain>
    </source>
</reference>
<evidence type="ECO:0000313" key="5">
    <source>
        <dbReference type="Proteomes" id="UP000268446"/>
    </source>
</evidence>
<sequence length="301" mass="32833">MKGKLKLAVEHLTTCAGCENAILDLGDSLLTVLGDLELVYAPILMDASPPDRVDIAIVTGAVRTEEDKEKVRNWREKSSILIAFGSCACFGGIPGLANLLKSIELLKTSYLEQLGTENPEGEPPHVEVPELTSLIKPVSEYVKVDYMLPGCPPPSNLISELFTALIKGEKFTLPEKSVCDDCPLNSGDEKVIKCIKRWGFDKVDVNRCFLEQGFICLGPATRGGCGARCIKAGYPCRGCMGVLEGVEDQAAKMISAIASATSLDEVTLEDLKKILDLVGTLYRFTFPSSIFGRRVRRDERE</sequence>
<dbReference type="GO" id="GO:0051536">
    <property type="term" value="F:iron-sulfur cluster binding"/>
    <property type="evidence" value="ECO:0007669"/>
    <property type="project" value="InterPro"/>
</dbReference>
<dbReference type="PANTHER" id="PTHR42845:SF2">
    <property type="entry name" value="F420-NON-REDUCING HYDROGENASE VHU SUBUNIT G"/>
    <property type="match status" value="1"/>
</dbReference>
<proteinExistence type="predicted"/>
<evidence type="ECO:0000256" key="1">
    <source>
        <dbReference type="ARBA" id="ARBA00023002"/>
    </source>
</evidence>
<dbReference type="GO" id="GO:0016491">
    <property type="term" value="F:oxidoreductase activity"/>
    <property type="evidence" value="ECO:0007669"/>
    <property type="project" value="UniProtKB-KW"/>
</dbReference>
<evidence type="ECO:0000313" key="4">
    <source>
        <dbReference type="EMBL" id="RLE51123.1"/>
    </source>
</evidence>
<dbReference type="Gene3D" id="3.40.50.700">
    <property type="entry name" value="NADH:ubiquinone oxidoreductase-like, 20kDa subunit"/>
    <property type="match status" value="1"/>
</dbReference>
<accession>A0A497EUQ3</accession>
<evidence type="ECO:0000256" key="2">
    <source>
        <dbReference type="SAM" id="Phobius"/>
    </source>
</evidence>
<dbReference type="SUPFAM" id="SSF56770">
    <property type="entry name" value="HydA/Nqo6-like"/>
    <property type="match status" value="1"/>
</dbReference>
<feature type="domain" description="NADH:ubiquinone oxidoreductase-like 20kDa subunit" evidence="3">
    <location>
        <begin position="15"/>
        <end position="164"/>
    </location>
</feature>
<dbReference type="InterPro" id="IPR006137">
    <property type="entry name" value="NADH_UbQ_OxRdtase-like_20kDa"/>
</dbReference>
<evidence type="ECO:0000259" key="3">
    <source>
        <dbReference type="Pfam" id="PF01058"/>
    </source>
</evidence>